<dbReference type="EMBL" id="JABCJF010000002">
    <property type="protein sequence ID" value="NMR33835.1"/>
    <property type="molecule type" value="Genomic_DNA"/>
</dbReference>
<dbReference type="InterPro" id="IPR046551">
    <property type="entry name" value="DUF6705"/>
</dbReference>
<evidence type="ECO:0000313" key="4">
    <source>
        <dbReference type="Proteomes" id="UP000548067"/>
    </source>
</evidence>
<proteinExistence type="predicted"/>
<feature type="domain" description="DUF6705" evidence="2">
    <location>
        <begin position="1"/>
        <end position="184"/>
    </location>
</feature>
<name>A0A848N4I7_9FLAO</name>
<keyword evidence="1" id="KW-0732">Signal</keyword>
<comment type="caution">
    <text evidence="3">The sequence shown here is derived from an EMBL/GenBank/DDBJ whole genome shotgun (WGS) entry which is preliminary data.</text>
</comment>
<dbReference type="Pfam" id="PF20448">
    <property type="entry name" value="DUF6705"/>
    <property type="match status" value="1"/>
</dbReference>
<dbReference type="AlphaFoldDB" id="A0A848N4I7"/>
<dbReference type="PROSITE" id="PS51257">
    <property type="entry name" value="PROKAR_LIPOPROTEIN"/>
    <property type="match status" value="1"/>
</dbReference>
<sequence length="184" mass="20962">MKNLIILLFLFIMISCKSQSPIYTFGSNNIPSTIPNNAYIKDTNNILNKFTGSWKYESNGKTFAINLQKTMMNLSNYFVDELNGYYKYIDGNSTIIDTSNFPINKSRITGGWIRNGNLNKVTLFFYDPARPKMSCEVDLTYSNTNGVEKLQWNLRLVGLPASRDPNMNPATDFRVPTDVVLVKQ</sequence>
<protein>
    <recommendedName>
        <fullName evidence="2">DUF6705 domain-containing protein</fullName>
    </recommendedName>
</protein>
<accession>A0A848N4I7</accession>
<evidence type="ECO:0000313" key="3">
    <source>
        <dbReference type="EMBL" id="NMR33835.1"/>
    </source>
</evidence>
<evidence type="ECO:0000256" key="1">
    <source>
        <dbReference type="SAM" id="SignalP"/>
    </source>
</evidence>
<reference evidence="3 4" key="1">
    <citation type="submission" date="2020-04" db="EMBL/GenBank/DDBJ databases">
        <title>Genome analysis and antimicrobial resistance characteristics of Chryseobacterium aquaticum isolated from farmed salmonids.</title>
        <authorList>
            <person name="Saticioglu I.B."/>
            <person name="Duman M."/>
            <person name="Altun S."/>
        </authorList>
    </citation>
    <scope>NUCLEOTIDE SEQUENCE [LARGE SCALE GENOMIC DNA]</scope>
    <source>
        <strain evidence="3 4">C-174</strain>
    </source>
</reference>
<feature type="chain" id="PRO_5032949881" description="DUF6705 domain-containing protein" evidence="1">
    <location>
        <begin position="21"/>
        <end position="184"/>
    </location>
</feature>
<gene>
    <name evidence="3" type="ORF">HIO71_06380</name>
</gene>
<feature type="signal peptide" evidence="1">
    <location>
        <begin position="1"/>
        <end position="20"/>
    </location>
</feature>
<dbReference type="Proteomes" id="UP000548067">
    <property type="component" value="Unassembled WGS sequence"/>
</dbReference>
<evidence type="ECO:0000259" key="2">
    <source>
        <dbReference type="Pfam" id="PF20448"/>
    </source>
</evidence>
<dbReference type="RefSeq" id="WP_169320785.1">
    <property type="nucleotide sequence ID" value="NZ_JABCJF010000002.1"/>
</dbReference>
<organism evidence="3 4">
    <name type="scientific">Chryseobacterium aquaticum</name>
    <dbReference type="NCBI Taxonomy" id="452084"/>
    <lineage>
        <taxon>Bacteria</taxon>
        <taxon>Pseudomonadati</taxon>
        <taxon>Bacteroidota</taxon>
        <taxon>Flavobacteriia</taxon>
        <taxon>Flavobacteriales</taxon>
        <taxon>Weeksellaceae</taxon>
        <taxon>Chryseobacterium group</taxon>
        <taxon>Chryseobacterium</taxon>
    </lineage>
</organism>